<dbReference type="Gene3D" id="3.40.50.850">
    <property type="entry name" value="Isochorismatase-like"/>
    <property type="match status" value="1"/>
</dbReference>
<organism evidence="3 4">
    <name type="scientific">Gluconacetobacter sacchari DSM 12717</name>
    <dbReference type="NCBI Taxonomy" id="1307940"/>
    <lineage>
        <taxon>Bacteria</taxon>
        <taxon>Pseudomonadati</taxon>
        <taxon>Pseudomonadota</taxon>
        <taxon>Alphaproteobacteria</taxon>
        <taxon>Acetobacterales</taxon>
        <taxon>Acetobacteraceae</taxon>
        <taxon>Gluconacetobacter</taxon>
    </lineage>
</organism>
<evidence type="ECO:0000256" key="1">
    <source>
        <dbReference type="ARBA" id="ARBA00022801"/>
    </source>
</evidence>
<keyword evidence="1 3" id="KW-0378">Hydrolase</keyword>
<comment type="caution">
    <text evidence="3">The sequence shown here is derived from an EMBL/GenBank/DDBJ whole genome shotgun (WGS) entry which is preliminary data.</text>
</comment>
<dbReference type="GO" id="GO:0016787">
    <property type="term" value="F:hydrolase activity"/>
    <property type="evidence" value="ECO:0007669"/>
    <property type="project" value="UniProtKB-KW"/>
</dbReference>
<keyword evidence="4" id="KW-1185">Reference proteome</keyword>
<protein>
    <submittedName>
        <fullName evidence="3">Isochorismate hydrolase</fullName>
    </submittedName>
</protein>
<dbReference type="InterPro" id="IPR000868">
    <property type="entry name" value="Isochorismatase-like_dom"/>
</dbReference>
<dbReference type="InterPro" id="IPR036380">
    <property type="entry name" value="Isochorismatase-like_sf"/>
</dbReference>
<dbReference type="PANTHER" id="PTHR43540:SF6">
    <property type="entry name" value="ISOCHORISMATASE-LIKE DOMAIN-CONTAINING PROTEIN"/>
    <property type="match status" value="1"/>
</dbReference>
<dbReference type="EMBL" id="BAQP01000426">
    <property type="protein sequence ID" value="GBQ30868.1"/>
    <property type="molecule type" value="Genomic_DNA"/>
</dbReference>
<gene>
    <name evidence="3" type="ORF">AA12717_3600</name>
</gene>
<dbReference type="SUPFAM" id="SSF52499">
    <property type="entry name" value="Isochorismatase-like hydrolases"/>
    <property type="match status" value="1"/>
</dbReference>
<dbReference type="Proteomes" id="UP001060895">
    <property type="component" value="Unassembled WGS sequence"/>
</dbReference>
<accession>A0ABQ0PBU4</accession>
<dbReference type="Pfam" id="PF00857">
    <property type="entry name" value="Isochorismatase"/>
    <property type="match status" value="1"/>
</dbReference>
<reference evidence="3" key="1">
    <citation type="submission" date="2013-04" db="EMBL/GenBank/DDBJ databases">
        <title>The genome sequencing project of 58 acetic acid bacteria.</title>
        <authorList>
            <person name="Okamoto-Kainuma A."/>
            <person name="Ishikawa M."/>
            <person name="Umino S."/>
            <person name="Koizumi Y."/>
            <person name="Shiwa Y."/>
            <person name="Yoshikawa H."/>
            <person name="Matsutani M."/>
            <person name="Matsushita K."/>
        </authorList>
    </citation>
    <scope>NUCLEOTIDE SEQUENCE</scope>
    <source>
        <strain evidence="3">DSM 12717</strain>
    </source>
</reference>
<evidence type="ECO:0000313" key="3">
    <source>
        <dbReference type="EMBL" id="GBQ30868.1"/>
    </source>
</evidence>
<proteinExistence type="predicted"/>
<feature type="domain" description="Isochorismatase-like" evidence="2">
    <location>
        <begin position="10"/>
        <end position="150"/>
    </location>
</feature>
<evidence type="ECO:0000259" key="2">
    <source>
        <dbReference type="Pfam" id="PF00857"/>
    </source>
</evidence>
<sequence length="192" mass="20985">MQGEQEMSDTALLVIDAQESFRYRSYFREDDVGTYVERQQALIDGAADTGIRIAQIFHVEAEGVFAEASGLVRTLAPLRVTPDVIFRKRRHSALVGTGLDVWLTAHGIRRLIVSGIRTEQCCETTARHASDLGYTVDYVAEATLTFPMTDAAGRHWDAAEIRARTELVLAGRFARIASVAQALAAGQEGCAA</sequence>
<dbReference type="PANTHER" id="PTHR43540">
    <property type="entry name" value="PEROXYUREIDOACRYLATE/UREIDOACRYLATE AMIDOHYDROLASE-RELATED"/>
    <property type="match status" value="1"/>
</dbReference>
<evidence type="ECO:0000313" key="4">
    <source>
        <dbReference type="Proteomes" id="UP001060895"/>
    </source>
</evidence>
<name>A0ABQ0PBU4_9PROT</name>
<dbReference type="InterPro" id="IPR050272">
    <property type="entry name" value="Isochorismatase-like_hydrls"/>
</dbReference>